<evidence type="ECO:0000313" key="2">
    <source>
        <dbReference type="EMBL" id="TDE09884.1"/>
    </source>
</evidence>
<dbReference type="AlphaFoldDB" id="A0A4R5DDV6"/>
<protein>
    <submittedName>
        <fullName evidence="2">Extracellular solute-binding protein</fullName>
    </submittedName>
</protein>
<dbReference type="EMBL" id="SMKZ01000016">
    <property type="protein sequence ID" value="TDE09884.1"/>
    <property type="molecule type" value="Genomic_DNA"/>
</dbReference>
<evidence type="ECO:0000256" key="1">
    <source>
        <dbReference type="SAM" id="SignalP"/>
    </source>
</evidence>
<dbReference type="Proteomes" id="UP000294739">
    <property type="component" value="Unassembled WGS sequence"/>
</dbReference>
<dbReference type="InterPro" id="IPR006059">
    <property type="entry name" value="SBP"/>
</dbReference>
<dbReference type="Pfam" id="PF01547">
    <property type="entry name" value="SBP_bac_1"/>
    <property type="match status" value="1"/>
</dbReference>
<name>A0A4R5DDV6_9ACTN</name>
<gene>
    <name evidence="2" type="ORF">E1269_12980</name>
</gene>
<dbReference type="Gene3D" id="3.40.190.10">
    <property type="entry name" value="Periplasmic binding protein-like II"/>
    <property type="match status" value="2"/>
</dbReference>
<evidence type="ECO:0000313" key="3">
    <source>
        <dbReference type="Proteomes" id="UP000294739"/>
    </source>
</evidence>
<dbReference type="PANTHER" id="PTHR43649:SF12">
    <property type="entry name" value="DIACETYLCHITOBIOSE BINDING PROTEIN DASA"/>
    <property type="match status" value="1"/>
</dbReference>
<dbReference type="RefSeq" id="WP_131895088.1">
    <property type="nucleotide sequence ID" value="NZ_SMKZ01000016.1"/>
</dbReference>
<dbReference type="InParanoid" id="A0A4R5DDV6"/>
<organism evidence="2 3">
    <name type="scientific">Jiangella asiatica</name>
    <dbReference type="NCBI Taxonomy" id="2530372"/>
    <lineage>
        <taxon>Bacteria</taxon>
        <taxon>Bacillati</taxon>
        <taxon>Actinomycetota</taxon>
        <taxon>Actinomycetes</taxon>
        <taxon>Jiangellales</taxon>
        <taxon>Jiangellaceae</taxon>
        <taxon>Jiangella</taxon>
    </lineage>
</organism>
<dbReference type="InterPro" id="IPR050490">
    <property type="entry name" value="Bact_solute-bd_prot1"/>
</dbReference>
<dbReference type="PROSITE" id="PS51257">
    <property type="entry name" value="PROKAR_LIPOPROTEIN"/>
    <property type="match status" value="1"/>
</dbReference>
<dbReference type="SUPFAM" id="SSF53850">
    <property type="entry name" value="Periplasmic binding protein-like II"/>
    <property type="match status" value="1"/>
</dbReference>
<accession>A0A4R5DDV6</accession>
<sequence>MRTRRVQRRFVVPVAATIVLSLAACGSGSDGGSGGDDASQGVRLTMVGWNIAAAEETVAAFEEEHPGVTVEFRPYAYNDYLQALRPALTGSDGPDVFQVQPGGMLANYEPLAVDLVPHLEESLGAQWRDSFYAAGLEQLAFDDKQAALPGIMSAAGLVYYNQSVLDEVGVEVPTTFEAWETTCAAVVASGRQCLAHGAKDAWANIDLFLSVINSDEPGLVYDAIAGDTAWDAPEFVTAATEFASLFQNGIVADGAASRAEYPDAFNEFVGGGAAFIALGTWNTAGTMTTEGLALSAEGISGEPSGPFYSAPFPAPQSGKEPTALFGGPDNGWAISAQSAHPDEAYDLVEFLTHGGGQDVQAALANFPANTDVAISTGDVVVSDQVENIEAQQAGLAELVGPRQISYPDLEAALGQALSTIIADPGSIEDALSEVEQVSAGIDR</sequence>
<reference evidence="2 3" key="1">
    <citation type="submission" date="2019-03" db="EMBL/GenBank/DDBJ databases">
        <title>Draft genome sequences of novel Actinobacteria.</title>
        <authorList>
            <person name="Sahin N."/>
            <person name="Ay H."/>
            <person name="Saygin H."/>
        </authorList>
    </citation>
    <scope>NUCLEOTIDE SEQUENCE [LARGE SCALE GENOMIC DNA]</scope>
    <source>
        <strain evidence="2 3">5K138</strain>
    </source>
</reference>
<dbReference type="PANTHER" id="PTHR43649">
    <property type="entry name" value="ARABINOSE-BINDING PROTEIN-RELATED"/>
    <property type="match status" value="1"/>
</dbReference>
<comment type="caution">
    <text evidence="2">The sequence shown here is derived from an EMBL/GenBank/DDBJ whole genome shotgun (WGS) entry which is preliminary data.</text>
</comment>
<proteinExistence type="predicted"/>
<dbReference type="OrthoDB" id="8317736at2"/>
<feature type="signal peptide" evidence="1">
    <location>
        <begin position="1"/>
        <end position="23"/>
    </location>
</feature>
<keyword evidence="3" id="KW-1185">Reference proteome</keyword>
<feature type="chain" id="PRO_5038947675" evidence="1">
    <location>
        <begin position="24"/>
        <end position="443"/>
    </location>
</feature>
<keyword evidence="1" id="KW-0732">Signal</keyword>